<comment type="caution">
    <text evidence="1">The sequence shown here is derived from an EMBL/GenBank/DDBJ whole genome shotgun (WGS) entry which is preliminary data.</text>
</comment>
<proteinExistence type="predicted"/>
<evidence type="ECO:0000313" key="2">
    <source>
        <dbReference type="Proteomes" id="UP000809243"/>
    </source>
</evidence>
<sequence>MPEQKKLGFIFDLEGVLIDHTARQCEVATKALGSVGIKARITPQMYQLRSEREFHITRDFLSGLYIMQKEGISFEQAKTNPEIVDEKRGALSAKEGELIEEAVKRFDHLRTHGKLELPGKKPIAIHSKEPRLQKIRQMLHWCNKKGFPVAMVTAGKKVDADAFMHEAGIIKYFRKNHLFYGEDKVTKGGLFAEATGMIAGKYHIRPGRQWVIEDSLSGIKDAKANSLRSAMVLTGNTSIERIKKLPVGERPTLVLQHAKDILGTLVHTIAGERARRQRRQVAKIKQKSGRIRRR</sequence>
<dbReference type="CDD" id="cd01427">
    <property type="entry name" value="HAD_like"/>
    <property type="match status" value="1"/>
</dbReference>
<evidence type="ECO:0000313" key="1">
    <source>
        <dbReference type="EMBL" id="MBN2066849.1"/>
    </source>
</evidence>
<gene>
    <name evidence="1" type="ORF">JW744_00080</name>
</gene>
<dbReference type="Proteomes" id="UP000809243">
    <property type="component" value="Unassembled WGS sequence"/>
</dbReference>
<dbReference type="InterPro" id="IPR036412">
    <property type="entry name" value="HAD-like_sf"/>
</dbReference>
<accession>A0A938YMC5</accession>
<dbReference type="SFLD" id="SFLDG01129">
    <property type="entry name" value="C1.5:_HAD__Beta-PGM__Phosphata"/>
    <property type="match status" value="1"/>
</dbReference>
<dbReference type="Pfam" id="PF00702">
    <property type="entry name" value="Hydrolase"/>
    <property type="match status" value="1"/>
</dbReference>
<dbReference type="InterPro" id="IPR023214">
    <property type="entry name" value="HAD_sf"/>
</dbReference>
<protein>
    <submittedName>
        <fullName evidence="1">HAD family phosphatase</fullName>
    </submittedName>
</protein>
<dbReference type="EMBL" id="JAFGDB010000001">
    <property type="protein sequence ID" value="MBN2066849.1"/>
    <property type="molecule type" value="Genomic_DNA"/>
</dbReference>
<dbReference type="SUPFAM" id="SSF56784">
    <property type="entry name" value="HAD-like"/>
    <property type="match status" value="1"/>
</dbReference>
<name>A0A938YMC5_9ARCH</name>
<dbReference type="GO" id="GO:0008967">
    <property type="term" value="F:phosphoglycolate phosphatase activity"/>
    <property type="evidence" value="ECO:0007669"/>
    <property type="project" value="TreeGrafter"/>
</dbReference>
<reference evidence="1" key="1">
    <citation type="submission" date="2021-01" db="EMBL/GenBank/DDBJ databases">
        <title>Active Sulfur Cycling in an Early Earth Analoge.</title>
        <authorList>
            <person name="Hahn C.R."/>
            <person name="Youssef N.H."/>
            <person name="Elshahed M."/>
        </authorList>
    </citation>
    <scope>NUCLEOTIDE SEQUENCE</scope>
    <source>
        <strain evidence="1">Zod_Metabat.1151</strain>
    </source>
</reference>
<dbReference type="PANTHER" id="PTHR43434">
    <property type="entry name" value="PHOSPHOGLYCOLATE PHOSPHATASE"/>
    <property type="match status" value="1"/>
</dbReference>
<dbReference type="SFLD" id="SFLDS00003">
    <property type="entry name" value="Haloacid_Dehalogenase"/>
    <property type="match status" value="1"/>
</dbReference>
<dbReference type="AlphaFoldDB" id="A0A938YMC5"/>
<dbReference type="InterPro" id="IPR050155">
    <property type="entry name" value="HAD-like_hydrolase_sf"/>
</dbReference>
<dbReference type="GO" id="GO:0006281">
    <property type="term" value="P:DNA repair"/>
    <property type="evidence" value="ECO:0007669"/>
    <property type="project" value="TreeGrafter"/>
</dbReference>
<organism evidence="1 2">
    <name type="scientific">Candidatus Iainarchaeum sp</name>
    <dbReference type="NCBI Taxonomy" id="3101447"/>
    <lineage>
        <taxon>Archaea</taxon>
        <taxon>Candidatus Iainarchaeota</taxon>
        <taxon>Candidatus Iainarchaeia</taxon>
        <taxon>Candidatus Iainarchaeales</taxon>
        <taxon>Candidatus Iainarchaeaceae</taxon>
        <taxon>Candidatus Iainarchaeum</taxon>
    </lineage>
</organism>
<dbReference type="Gene3D" id="3.40.50.1000">
    <property type="entry name" value="HAD superfamily/HAD-like"/>
    <property type="match status" value="1"/>
</dbReference>
<dbReference type="PANTHER" id="PTHR43434:SF1">
    <property type="entry name" value="PHOSPHOGLYCOLATE PHOSPHATASE"/>
    <property type="match status" value="1"/>
</dbReference>